<evidence type="ECO:0000313" key="1">
    <source>
        <dbReference type="Proteomes" id="UP000095286"/>
    </source>
</evidence>
<reference evidence="2" key="1">
    <citation type="submission" date="2016-11" db="UniProtKB">
        <authorList>
            <consortium name="WormBaseParasite"/>
        </authorList>
    </citation>
    <scope>IDENTIFICATION</scope>
    <source>
        <strain evidence="2">KR3021</strain>
    </source>
</reference>
<name>A0AC35TVJ2_9BILA</name>
<dbReference type="Proteomes" id="UP000095286">
    <property type="component" value="Unplaced"/>
</dbReference>
<dbReference type="WBParaSite" id="RSKR_0000501000.1">
    <property type="protein sequence ID" value="RSKR_0000501000.1"/>
    <property type="gene ID" value="RSKR_0000501000"/>
</dbReference>
<evidence type="ECO:0000313" key="2">
    <source>
        <dbReference type="WBParaSite" id="RSKR_0000501000.1"/>
    </source>
</evidence>
<sequence>MKCKHLSAIGHFRKVNVAFYQTHFDDCEPVSEEKAYLSKVQLIRIMPRQFFTVLNNNPIRKAECVPLGAKYLVNGLYYKVGTTIQEAPHKEVVDGQFQGACSETQRKLSMNQKVSREERVEALRNWYMNDQITGDFSGSQLKIIDCVKVKNTVTFSSRKYNGTCYEGKPILANEKIYFSPNGWDLKEEGVERECLPEQEEAPLPSFVYRFFEWFPPGIFVAIVAVVVFGMLIVLWTCARSKVWCAKGGKFDGECNGGGGDLETMADNQRQSLTSTQFHRSVHEVSGIHRPVHEVSGIHKPFISGEDFCHLTTDMSNGGPTIYLDKSAVDEQHRQELQRYIAKHFIQQQKQQMSSYKNPALQRSVSQYREESEAYRPKVFAIHTPGTIGRSQGRNVFEMSDHPLRHLGTEDSIESVNV</sequence>
<proteinExistence type="predicted"/>
<protein>
    <submittedName>
        <fullName evidence="2">Uncharacterized protein</fullName>
    </submittedName>
</protein>
<organism evidence="1 2">
    <name type="scientific">Rhabditophanes sp. KR3021</name>
    <dbReference type="NCBI Taxonomy" id="114890"/>
    <lineage>
        <taxon>Eukaryota</taxon>
        <taxon>Metazoa</taxon>
        <taxon>Ecdysozoa</taxon>
        <taxon>Nematoda</taxon>
        <taxon>Chromadorea</taxon>
        <taxon>Rhabditida</taxon>
        <taxon>Tylenchina</taxon>
        <taxon>Panagrolaimomorpha</taxon>
        <taxon>Strongyloidoidea</taxon>
        <taxon>Alloionematidae</taxon>
        <taxon>Rhabditophanes</taxon>
    </lineage>
</organism>
<accession>A0AC35TVJ2</accession>